<evidence type="ECO:0000313" key="2">
    <source>
        <dbReference type="EMBL" id="ORY42097.1"/>
    </source>
</evidence>
<proteinExistence type="predicted"/>
<name>A0A1Y2C5E2_9FUNG</name>
<organism evidence="2 3">
    <name type="scientific">Neocallimastix californiae</name>
    <dbReference type="NCBI Taxonomy" id="1754190"/>
    <lineage>
        <taxon>Eukaryota</taxon>
        <taxon>Fungi</taxon>
        <taxon>Fungi incertae sedis</taxon>
        <taxon>Chytridiomycota</taxon>
        <taxon>Chytridiomycota incertae sedis</taxon>
        <taxon>Neocallimastigomycetes</taxon>
        <taxon>Neocallimastigales</taxon>
        <taxon>Neocallimastigaceae</taxon>
        <taxon>Neocallimastix</taxon>
    </lineage>
</organism>
<feature type="transmembrane region" description="Helical" evidence="1">
    <location>
        <begin position="67"/>
        <end position="86"/>
    </location>
</feature>
<feature type="transmembrane region" description="Helical" evidence="1">
    <location>
        <begin position="186"/>
        <end position="210"/>
    </location>
</feature>
<gene>
    <name evidence="2" type="ORF">LY90DRAFT_671930</name>
</gene>
<dbReference type="STRING" id="1754190.A0A1Y2C5E2"/>
<dbReference type="AlphaFoldDB" id="A0A1Y2C5E2"/>
<keyword evidence="1" id="KW-0472">Membrane</keyword>
<keyword evidence="1" id="KW-1133">Transmembrane helix</keyword>
<comment type="caution">
    <text evidence="2">The sequence shown here is derived from an EMBL/GenBank/DDBJ whole genome shotgun (WGS) entry which is preliminary data.</text>
</comment>
<protein>
    <submittedName>
        <fullName evidence="2">Uncharacterized protein</fullName>
    </submittedName>
</protein>
<feature type="transmembrane region" description="Helical" evidence="1">
    <location>
        <begin position="230"/>
        <end position="255"/>
    </location>
</feature>
<reference evidence="2 3" key="1">
    <citation type="submission" date="2016-08" db="EMBL/GenBank/DDBJ databases">
        <title>A Parts List for Fungal Cellulosomes Revealed by Comparative Genomics.</title>
        <authorList>
            <consortium name="DOE Joint Genome Institute"/>
            <person name="Haitjema C.H."/>
            <person name="Gilmore S.P."/>
            <person name="Henske J.K."/>
            <person name="Solomon K.V."/>
            <person name="De Groot R."/>
            <person name="Kuo A."/>
            <person name="Mondo S.J."/>
            <person name="Salamov A.A."/>
            <person name="Labutti K."/>
            <person name="Zhao Z."/>
            <person name="Chiniquy J."/>
            <person name="Barry K."/>
            <person name="Brewer H.M."/>
            <person name="Purvine S.O."/>
            <person name="Wright A.T."/>
            <person name="Boxma B."/>
            <person name="Van Alen T."/>
            <person name="Hackstein J.H."/>
            <person name="Baker S.E."/>
            <person name="Grigoriev I.V."/>
            <person name="O'Malley M.A."/>
        </authorList>
    </citation>
    <scope>NUCLEOTIDE SEQUENCE [LARGE SCALE GENOMIC DNA]</scope>
    <source>
        <strain evidence="2 3">G1</strain>
    </source>
</reference>
<feature type="transmembrane region" description="Helical" evidence="1">
    <location>
        <begin position="281"/>
        <end position="305"/>
    </location>
</feature>
<accession>A0A1Y2C5E2</accession>
<keyword evidence="3" id="KW-1185">Reference proteome</keyword>
<dbReference type="EMBL" id="MCOG01000121">
    <property type="protein sequence ID" value="ORY42097.1"/>
    <property type="molecule type" value="Genomic_DNA"/>
</dbReference>
<evidence type="ECO:0000256" key="1">
    <source>
        <dbReference type="SAM" id="Phobius"/>
    </source>
</evidence>
<dbReference type="Proteomes" id="UP000193920">
    <property type="component" value="Unassembled WGS sequence"/>
</dbReference>
<keyword evidence="1" id="KW-0812">Transmembrane</keyword>
<evidence type="ECO:0000313" key="3">
    <source>
        <dbReference type="Proteomes" id="UP000193920"/>
    </source>
</evidence>
<sequence length="454" mass="53800">MNSNSNLLSRDSFIENGKKASNLEWIFSRGTNYTCYLEYLSSLDNETILNNKIDVIRTIIYALHRPLQFTFFYWTMLIFILHKFNFRKPVMKIILAHFILRSMGNVVDKFGGLMVRYYANEEIYDNNNRIIGYKCRYDSSNPERHPLRWFLTRQIGCTLWCVGEIIADWYPLIRTKALAWDKKSILLVYFTCGMFNLSKVILFVYHYTLFPSELYNDKGVYNQLRVDSFYLPYWIIQLLIIYSSVIYDFSVYYVLKKNLSEMSSAKIGFIKKFKTLSQYRILVSTFICFAFLPIISITIIFKIYYFKSYGYHKLNFSFDEIRLSINNVQYYMIFIDQILLLRNGNEDFGRVVTMPSSNDSFSNNNDSKSIPTYPGSIPRSQYDSLNRSQYNVSINDCVELMNYKSIGNDVNMMDLNRDLINLNEEVEHRNSNNRTLANYDNYNGIKSEWNYLNK</sequence>